<proteinExistence type="predicted"/>
<evidence type="ECO:0000313" key="1">
    <source>
        <dbReference type="EMBL" id="CAE7489193.1"/>
    </source>
</evidence>
<sequence length="297" mass="32975">MKEVDAVLRVALHLNATIRTRIARFKEMMSWLQPSCINWTLACQDDSVPRPSTSTCLWKDGAFLLGPSATRRLSAMIGNVTCAELQQQYRSFRRFVADLSRLVPSGSIEESRQCRWNALYKRSPYAAAQLQSRLPLLAGLPYTAMHIRTVTPNDLKKYCSQGTDCSHIEDLQRTPEELCRTYLQAAYRVQPADLNISAERMSSIYLATTSAEVKRSCQQQSTRTLVTAAALPVESTHTQTGGRLAADAAFLDLFAMMDAPVLVRGRSSFSSSVLRARGLSCQRSGDVSICKEGALRL</sequence>
<dbReference type="AlphaFoldDB" id="A0A812SKA3"/>
<evidence type="ECO:0000313" key="2">
    <source>
        <dbReference type="Proteomes" id="UP000604046"/>
    </source>
</evidence>
<reference evidence="1" key="1">
    <citation type="submission" date="2021-02" db="EMBL/GenBank/DDBJ databases">
        <authorList>
            <person name="Dougan E. K."/>
            <person name="Rhodes N."/>
            <person name="Thang M."/>
            <person name="Chan C."/>
        </authorList>
    </citation>
    <scope>NUCLEOTIDE SEQUENCE</scope>
</reference>
<comment type="caution">
    <text evidence="1">The sequence shown here is derived from an EMBL/GenBank/DDBJ whole genome shotgun (WGS) entry which is preliminary data.</text>
</comment>
<organism evidence="1 2">
    <name type="scientific">Symbiodinium natans</name>
    <dbReference type="NCBI Taxonomy" id="878477"/>
    <lineage>
        <taxon>Eukaryota</taxon>
        <taxon>Sar</taxon>
        <taxon>Alveolata</taxon>
        <taxon>Dinophyceae</taxon>
        <taxon>Suessiales</taxon>
        <taxon>Symbiodiniaceae</taxon>
        <taxon>Symbiodinium</taxon>
    </lineage>
</organism>
<accession>A0A812SKA3</accession>
<protein>
    <submittedName>
        <fullName evidence="1">Uncharacterized protein</fullName>
    </submittedName>
</protein>
<name>A0A812SKA3_9DINO</name>
<dbReference type="Proteomes" id="UP000604046">
    <property type="component" value="Unassembled WGS sequence"/>
</dbReference>
<keyword evidence="2" id="KW-1185">Reference proteome</keyword>
<dbReference type="EMBL" id="CAJNDS010002469">
    <property type="protein sequence ID" value="CAE7489193.1"/>
    <property type="molecule type" value="Genomic_DNA"/>
</dbReference>
<gene>
    <name evidence="1" type="ORF">SNAT2548_LOCUS27431</name>
</gene>